<feature type="compositionally biased region" description="Basic and acidic residues" evidence="1">
    <location>
        <begin position="142"/>
        <end position="153"/>
    </location>
</feature>
<reference evidence="2" key="1">
    <citation type="submission" date="2020-03" db="EMBL/GenBank/DDBJ databases">
        <title>The deep terrestrial virosphere.</title>
        <authorList>
            <person name="Holmfeldt K."/>
            <person name="Nilsson E."/>
            <person name="Simone D."/>
            <person name="Lopez-Fernandez M."/>
            <person name="Wu X."/>
            <person name="de Brujin I."/>
            <person name="Lundin D."/>
            <person name="Andersson A."/>
            <person name="Bertilsson S."/>
            <person name="Dopson M."/>
        </authorList>
    </citation>
    <scope>NUCLEOTIDE SEQUENCE</scope>
    <source>
        <strain evidence="2">MM415B02810</strain>
    </source>
</reference>
<dbReference type="Pfam" id="PF04404">
    <property type="entry name" value="ERF"/>
    <property type="match status" value="1"/>
</dbReference>
<dbReference type="EMBL" id="MT142762">
    <property type="protein sequence ID" value="QJA88212.1"/>
    <property type="molecule type" value="Genomic_DNA"/>
</dbReference>
<name>A0A6M3L2W8_9ZZZZ</name>
<evidence type="ECO:0000313" key="2">
    <source>
        <dbReference type="EMBL" id="QJA88212.1"/>
    </source>
</evidence>
<evidence type="ECO:0000256" key="1">
    <source>
        <dbReference type="SAM" id="MobiDB-lite"/>
    </source>
</evidence>
<organism evidence="2">
    <name type="scientific">viral metagenome</name>
    <dbReference type="NCBI Taxonomy" id="1070528"/>
    <lineage>
        <taxon>unclassified sequences</taxon>
        <taxon>metagenomes</taxon>
        <taxon>organismal metagenomes</taxon>
    </lineage>
</organism>
<dbReference type="AlphaFoldDB" id="A0A6M3L2W8"/>
<protein>
    <submittedName>
        <fullName evidence="2">Putative Erf family protein</fullName>
    </submittedName>
</protein>
<accession>A0A6M3L2W8</accession>
<sequence>MSLATKLAQVMYEAERIPKNGTAPTVMGGYKFVQVGDAADYIRKALAEKVVSMLPTAIEIVDQSEVPTKQGGSMTVMTVRTTWTLTDGESGETATIQSLGTGGDSGDKYSMKAQTSAMKYALLMGFLLSTGDDPEGATLPDRAPRNAEPKVEQTDDGGLVGEVQVGDKASSDFLVRQSPEGSALGFRLRGGRGGILVECRGPLADQLFAHRDAVVGKRVTVWGAISERAFTPKGKPEVTYQVLAANRVRVPDIGTLPADTTPEASEPSRAVSDGLDADQEAELLALEF</sequence>
<feature type="region of interest" description="Disordered" evidence="1">
    <location>
        <begin position="133"/>
        <end position="157"/>
    </location>
</feature>
<dbReference type="InterPro" id="IPR007499">
    <property type="entry name" value="ERF_bacteria_virus"/>
</dbReference>
<proteinExistence type="predicted"/>
<feature type="region of interest" description="Disordered" evidence="1">
    <location>
        <begin position="254"/>
        <end position="275"/>
    </location>
</feature>
<gene>
    <name evidence="2" type="ORF">MM415B02810_0010</name>
</gene>